<evidence type="ECO:0000313" key="2">
    <source>
        <dbReference type="Proteomes" id="UP001057522"/>
    </source>
</evidence>
<evidence type="ECO:0008006" key="3">
    <source>
        <dbReference type="Google" id="ProtNLM"/>
    </source>
</evidence>
<comment type="caution">
    <text evidence="1">The sequence shown here is derived from an EMBL/GenBank/DDBJ whole genome shotgun (WGS) entry which is preliminary data.</text>
</comment>
<evidence type="ECO:0000313" key="1">
    <source>
        <dbReference type="EMBL" id="MCL9818666.1"/>
    </source>
</evidence>
<name>A0ABT0TRX6_9HELI</name>
<dbReference type="EMBL" id="JAMOKX010000001">
    <property type="protein sequence ID" value="MCL9818666.1"/>
    <property type="molecule type" value="Genomic_DNA"/>
</dbReference>
<protein>
    <recommendedName>
        <fullName evidence="3">Response regulatory domain-containing protein</fullName>
    </recommendedName>
</protein>
<organism evidence="1 2">
    <name type="scientific">Helicobacter colisuis</name>
    <dbReference type="NCBI Taxonomy" id="2949739"/>
    <lineage>
        <taxon>Bacteria</taxon>
        <taxon>Pseudomonadati</taxon>
        <taxon>Campylobacterota</taxon>
        <taxon>Epsilonproteobacteria</taxon>
        <taxon>Campylobacterales</taxon>
        <taxon>Helicobacteraceae</taxon>
        <taxon>Helicobacter</taxon>
    </lineage>
</organism>
<sequence>MTGYLVAINAKTKRGAIEQANNKRRYEFDLHIWKGKLDELTPNREVEFEVSDSKEVIFVKPKFIKENFEIHQTKSIKDCIYDYYGRVEDIIKRYQKDIKSKKELDFLRIKRFLFTAYNDLFELDSTIPNLALSNLKSELTALDKTYEIFIKKASYPPIYSYEKIFLAKQIEYVKTEELIQTTQSIIKSATIQQVSMGEALKRLEEQFAKRNDQNSANYIQAQSYLKNFRKKYVDLLHYLSLQKEKLTKITKAKEEFYDKFYEPFLKGYLPLIKAFKTDFIKLLNTKAFDLDFLLWQRAKGSLSVRRFFIEAGITGTYSSKTFLKYFLRSLDKTKIRKETQSLFDLLKYLEAFSKKNILLIQNSKEDSKRYQEYLKKFDNDLQMTTSNKPQNNLNPTLQSHYDVIVMEWVVNKMSLLEFIQKYYQTFKAEKEINFCAIVPKNFDKSLMEDAKKKGIIYFITQGDVDQFIDMMRMIL</sequence>
<dbReference type="Proteomes" id="UP001057522">
    <property type="component" value="Unassembled WGS sequence"/>
</dbReference>
<keyword evidence="2" id="KW-1185">Reference proteome</keyword>
<accession>A0ABT0TRX6</accession>
<reference evidence="1" key="1">
    <citation type="submission" date="2022-06" db="EMBL/GenBank/DDBJ databases">
        <title>Helicobacter colisuis sp. nov.</title>
        <authorList>
            <person name="Papic B."/>
            <person name="Gruntar I."/>
        </authorList>
    </citation>
    <scope>NUCLEOTIDE SEQUENCE</scope>
    <source>
        <strain evidence="1">11154-15</strain>
    </source>
</reference>
<gene>
    <name evidence="1" type="ORF">NCR95_00505</name>
</gene>
<proteinExistence type="predicted"/>
<dbReference type="RefSeq" id="WP_250603176.1">
    <property type="nucleotide sequence ID" value="NZ_JAMOKX010000001.1"/>
</dbReference>